<gene>
    <name evidence="2" type="ORF">HK097_010909</name>
</gene>
<organism evidence="2 3">
    <name type="scientific">Rhizophlyctis rosea</name>
    <dbReference type="NCBI Taxonomy" id="64517"/>
    <lineage>
        <taxon>Eukaryota</taxon>
        <taxon>Fungi</taxon>
        <taxon>Fungi incertae sedis</taxon>
        <taxon>Chytridiomycota</taxon>
        <taxon>Chytridiomycota incertae sedis</taxon>
        <taxon>Chytridiomycetes</taxon>
        <taxon>Rhizophlyctidales</taxon>
        <taxon>Rhizophlyctidaceae</taxon>
        <taxon>Rhizophlyctis</taxon>
    </lineage>
</organism>
<evidence type="ECO:0000313" key="3">
    <source>
        <dbReference type="Proteomes" id="UP001212841"/>
    </source>
</evidence>
<dbReference type="EMBL" id="JADGJD010000851">
    <property type="protein sequence ID" value="KAJ3048080.1"/>
    <property type="molecule type" value="Genomic_DNA"/>
</dbReference>
<accession>A0AAD5X287</accession>
<sequence length="433" mass="48832">MAWGELVLWFVVPWAFQNLKKYFTKDKNPRPKKPRTTLDIYSTYLLWAMAILQLKRAFQPPTNLLAEVGAPPDVPLYQLRNLFRSYMTTKFPGWEEPLQPSSYNPNPQPWTSDPSLLSQTLPLEKAYQTLRNTALRPLYLRFGHVALTTCSWCAETTDYALYSLPTVILPYITTLVALGLASAAPRKSHWRTYAVISVLLLSAIDALAIYTESTITLSDLHPRGKFSSRHNLFHGIRHLYFALLCFVGSLWENRSDWTDAEILGEVVSKNRAIVQRAQALRLARAGTLMDGNLRKKFMEYYREQEAGMEAVHRDEEFKATRAQLLQRFDIDALVKNMQEMTGSIMHAAVQEGALKGIELPPPELVTSFSSSLTEGDDQPELETVSSPGEGSDGHGKGKGKEQGKDWTDGVSWVEVGKPKAEGTPRKLRSRKGK</sequence>
<feature type="region of interest" description="Disordered" evidence="1">
    <location>
        <begin position="365"/>
        <end position="433"/>
    </location>
</feature>
<name>A0AAD5X287_9FUNG</name>
<dbReference type="AlphaFoldDB" id="A0AAD5X287"/>
<evidence type="ECO:0000313" key="2">
    <source>
        <dbReference type="EMBL" id="KAJ3048080.1"/>
    </source>
</evidence>
<dbReference type="PANTHER" id="PTHR39470:SF1">
    <property type="entry name" value="CHORISMATE SYNTHASE PROTEIN"/>
    <property type="match status" value="1"/>
</dbReference>
<protein>
    <submittedName>
        <fullName evidence="2">Uncharacterized protein</fullName>
    </submittedName>
</protein>
<dbReference type="Proteomes" id="UP001212841">
    <property type="component" value="Unassembled WGS sequence"/>
</dbReference>
<reference evidence="2" key="1">
    <citation type="submission" date="2020-05" db="EMBL/GenBank/DDBJ databases">
        <title>Phylogenomic resolution of chytrid fungi.</title>
        <authorList>
            <person name="Stajich J.E."/>
            <person name="Amses K."/>
            <person name="Simmons R."/>
            <person name="Seto K."/>
            <person name="Myers J."/>
            <person name="Bonds A."/>
            <person name="Quandt C.A."/>
            <person name="Barry K."/>
            <person name="Liu P."/>
            <person name="Grigoriev I."/>
            <person name="Longcore J.E."/>
            <person name="James T.Y."/>
        </authorList>
    </citation>
    <scope>NUCLEOTIDE SEQUENCE</scope>
    <source>
        <strain evidence="2">JEL0318</strain>
    </source>
</reference>
<dbReference type="PANTHER" id="PTHR39470">
    <property type="entry name" value="CHROMOSOME 10, WHOLE GENOME SHOTGUN SEQUENCE"/>
    <property type="match status" value="1"/>
</dbReference>
<keyword evidence="3" id="KW-1185">Reference proteome</keyword>
<proteinExistence type="predicted"/>
<feature type="compositionally biased region" description="Basic and acidic residues" evidence="1">
    <location>
        <begin position="391"/>
        <end position="407"/>
    </location>
</feature>
<comment type="caution">
    <text evidence="2">The sequence shown here is derived from an EMBL/GenBank/DDBJ whole genome shotgun (WGS) entry which is preliminary data.</text>
</comment>
<evidence type="ECO:0000256" key="1">
    <source>
        <dbReference type="SAM" id="MobiDB-lite"/>
    </source>
</evidence>